<organism evidence="3 4">
    <name type="scientific">Paenarthrobacter aromaticivorans</name>
    <dbReference type="NCBI Taxonomy" id="2849150"/>
    <lineage>
        <taxon>Bacteria</taxon>
        <taxon>Bacillati</taxon>
        <taxon>Actinomycetota</taxon>
        <taxon>Actinomycetes</taxon>
        <taxon>Micrococcales</taxon>
        <taxon>Micrococcaceae</taxon>
        <taxon>Paenarthrobacter</taxon>
    </lineage>
</organism>
<evidence type="ECO:0000313" key="3">
    <source>
        <dbReference type="EMBL" id="MBU8868694.1"/>
    </source>
</evidence>
<name>A0ABS6IAR0_9MICC</name>
<dbReference type="RefSeq" id="WP_216926817.1">
    <property type="nucleotide sequence ID" value="NZ_JAHOPC010000017.1"/>
</dbReference>
<comment type="caution">
    <text evidence="3">The sequence shown here is derived from an EMBL/GenBank/DDBJ whole genome shotgun (WGS) entry which is preliminary data.</text>
</comment>
<comment type="similarity">
    <text evidence="1">Belongs to the AB hydrolase superfamily.</text>
</comment>
<protein>
    <submittedName>
        <fullName evidence="3">Acetylxylan esterase</fullName>
    </submittedName>
</protein>
<keyword evidence="4" id="KW-1185">Reference proteome</keyword>
<dbReference type="Pfam" id="PF05448">
    <property type="entry name" value="AXE1"/>
    <property type="match status" value="1"/>
</dbReference>
<feature type="domain" description="Acetyl xylan esterase" evidence="2">
    <location>
        <begin position="238"/>
        <end position="284"/>
    </location>
</feature>
<reference evidence="3 4" key="1">
    <citation type="submission" date="2021-06" db="EMBL/GenBank/DDBJ databases">
        <authorList>
            <person name="Jeong J.W."/>
        </authorList>
    </citation>
    <scope>NUCLEOTIDE SEQUENCE [LARGE SCALE GENOMIC DNA]</scope>
    <source>
        <strain evidence="3 4">MMS21-TAE1-1</strain>
    </source>
</reference>
<dbReference type="PANTHER" id="PTHR22946:SF8">
    <property type="entry name" value="ACETYL XYLAN ESTERASE DOMAIN-CONTAINING PROTEIN"/>
    <property type="match status" value="1"/>
</dbReference>
<accession>A0ABS6IAR0</accession>
<dbReference type="EMBL" id="JAHOPC010000017">
    <property type="protein sequence ID" value="MBU8868694.1"/>
    <property type="molecule type" value="Genomic_DNA"/>
</dbReference>
<evidence type="ECO:0000259" key="2">
    <source>
        <dbReference type="Pfam" id="PF05448"/>
    </source>
</evidence>
<dbReference type="Proteomes" id="UP000824166">
    <property type="component" value="Unassembled WGS sequence"/>
</dbReference>
<evidence type="ECO:0000313" key="4">
    <source>
        <dbReference type="Proteomes" id="UP000824166"/>
    </source>
</evidence>
<proteinExistence type="inferred from homology"/>
<sequence>MTTADMAGMPIRPSALGRYEDWPAYAARHHFAATSPSAQQLVDTLGVPATAPVTEYRVETQTEHDGVITSRLSWQLGFGPRTSAWFVRPARSTGPLPGILALHCHGGIKSHGAERLVLLPREEENDAGATTTAAGFGRIPVQLREKLYSGRHWATWLAQQGFAVLAHDAFMWGSRGFGLETQPWRTAQSVNGQQALWREAGVEPSPADLYNAAASNHEETVAKAATLLGTSIAGTVAHDDLTALGILASLPGVDPERLGCTGFSGGGGRAMVLAALSPLIRSYVVTCMMTTFASLLPAYLDAHSWLLHSPGLSRLGDWPDLVMRSTAGAVLVQYALADQLFPEAGMRDADAHLSERMPAGRYTGSFWPGPHVFSTAMQEEAAAFLSSNLQADEAHGFPTTDPARTAL</sequence>
<gene>
    <name evidence="3" type="ORF">KSW38_20585</name>
</gene>
<dbReference type="InterPro" id="IPR008391">
    <property type="entry name" value="AXE1_dom"/>
</dbReference>
<dbReference type="PANTHER" id="PTHR22946">
    <property type="entry name" value="DIENELACTONE HYDROLASE DOMAIN-CONTAINING PROTEIN-RELATED"/>
    <property type="match status" value="1"/>
</dbReference>
<dbReference type="InterPro" id="IPR050261">
    <property type="entry name" value="FrsA_esterase"/>
</dbReference>
<evidence type="ECO:0000256" key="1">
    <source>
        <dbReference type="ARBA" id="ARBA00008645"/>
    </source>
</evidence>